<keyword evidence="2" id="KW-1185">Reference proteome</keyword>
<dbReference type="EMBL" id="CABDUW010001638">
    <property type="protein sequence ID" value="VTJ83126.1"/>
    <property type="molecule type" value="Genomic_DNA"/>
</dbReference>
<name>A0A5E4CMU5_MARMO</name>
<evidence type="ECO:0000313" key="1">
    <source>
        <dbReference type="EMBL" id="VTJ83126.1"/>
    </source>
</evidence>
<organism evidence="1 2">
    <name type="scientific">Marmota monax</name>
    <name type="common">Woodchuck</name>
    <dbReference type="NCBI Taxonomy" id="9995"/>
    <lineage>
        <taxon>Eukaryota</taxon>
        <taxon>Metazoa</taxon>
        <taxon>Chordata</taxon>
        <taxon>Craniata</taxon>
        <taxon>Vertebrata</taxon>
        <taxon>Euteleostomi</taxon>
        <taxon>Mammalia</taxon>
        <taxon>Eutheria</taxon>
        <taxon>Euarchontoglires</taxon>
        <taxon>Glires</taxon>
        <taxon>Rodentia</taxon>
        <taxon>Sciuromorpha</taxon>
        <taxon>Sciuridae</taxon>
        <taxon>Xerinae</taxon>
        <taxon>Marmotini</taxon>
        <taxon>Marmota</taxon>
    </lineage>
</organism>
<proteinExistence type="predicted"/>
<protein>
    <submittedName>
        <fullName evidence="1">Uncharacterized protein</fullName>
    </submittedName>
</protein>
<sequence>LCSEKEANLGSLYSDNAEPVYLSFFALPSNIALQHKVTRLKDSTKNPKKSIQEVIYQQVT</sequence>
<dbReference type="Proteomes" id="UP000335636">
    <property type="component" value="Unassembled WGS sequence"/>
</dbReference>
<reference evidence="1" key="1">
    <citation type="submission" date="2019-04" db="EMBL/GenBank/DDBJ databases">
        <authorList>
            <person name="Alioto T."/>
            <person name="Alioto T."/>
        </authorList>
    </citation>
    <scope>NUCLEOTIDE SEQUENCE [LARGE SCALE GENOMIC DNA]</scope>
</reference>
<gene>
    <name evidence="1" type="ORF">MONAX_5E030984</name>
</gene>
<comment type="caution">
    <text evidence="1">The sequence shown here is derived from an EMBL/GenBank/DDBJ whole genome shotgun (WGS) entry which is preliminary data.</text>
</comment>
<evidence type="ECO:0000313" key="2">
    <source>
        <dbReference type="Proteomes" id="UP000335636"/>
    </source>
</evidence>
<accession>A0A5E4CMU5</accession>
<feature type="non-terminal residue" evidence="1">
    <location>
        <position position="1"/>
    </location>
</feature>
<dbReference type="AlphaFoldDB" id="A0A5E4CMU5"/>